<reference evidence="1" key="1">
    <citation type="journal article" date="2019" name="Sci. Rep.">
        <title>Draft genome of Tanacetum cinerariifolium, the natural source of mosquito coil.</title>
        <authorList>
            <person name="Yamashiro T."/>
            <person name="Shiraishi A."/>
            <person name="Satake H."/>
            <person name="Nakayama K."/>
        </authorList>
    </citation>
    <scope>NUCLEOTIDE SEQUENCE</scope>
</reference>
<comment type="caution">
    <text evidence="1">The sequence shown here is derived from an EMBL/GenBank/DDBJ whole genome shotgun (WGS) entry which is preliminary data.</text>
</comment>
<sequence>WRFPPRGRALDDLEALVSHIGNLSLSIDEDKWSSSRDASGSFKVLVIPFDWNSWISWPWSIVDKSGIASVQ</sequence>
<gene>
    <name evidence="1" type="ORF">Tci_896562</name>
</gene>
<organism evidence="1">
    <name type="scientific">Tanacetum cinerariifolium</name>
    <name type="common">Dalmatian daisy</name>
    <name type="synonym">Chrysanthemum cinerariifolium</name>
    <dbReference type="NCBI Taxonomy" id="118510"/>
    <lineage>
        <taxon>Eukaryota</taxon>
        <taxon>Viridiplantae</taxon>
        <taxon>Streptophyta</taxon>
        <taxon>Embryophyta</taxon>
        <taxon>Tracheophyta</taxon>
        <taxon>Spermatophyta</taxon>
        <taxon>Magnoliopsida</taxon>
        <taxon>eudicotyledons</taxon>
        <taxon>Gunneridae</taxon>
        <taxon>Pentapetalae</taxon>
        <taxon>asterids</taxon>
        <taxon>campanulids</taxon>
        <taxon>Asterales</taxon>
        <taxon>Asteraceae</taxon>
        <taxon>Asteroideae</taxon>
        <taxon>Anthemideae</taxon>
        <taxon>Anthemidinae</taxon>
        <taxon>Tanacetum</taxon>
    </lineage>
</organism>
<accession>A0A699UR93</accession>
<dbReference type="EMBL" id="BKCJ011353626">
    <property type="protein sequence ID" value="GFD24593.1"/>
    <property type="molecule type" value="Genomic_DNA"/>
</dbReference>
<evidence type="ECO:0000313" key="1">
    <source>
        <dbReference type="EMBL" id="GFD24593.1"/>
    </source>
</evidence>
<feature type="non-terminal residue" evidence="1">
    <location>
        <position position="1"/>
    </location>
</feature>
<name>A0A699UR93_TANCI</name>
<dbReference type="AlphaFoldDB" id="A0A699UR93"/>
<protein>
    <submittedName>
        <fullName evidence="1">Uncharacterized protein</fullName>
    </submittedName>
</protein>
<proteinExistence type="predicted"/>